<evidence type="ECO:0000313" key="2">
    <source>
        <dbReference type="Proteomes" id="UP000255697"/>
    </source>
</evidence>
<accession>A0A345AUJ7</accession>
<protein>
    <submittedName>
        <fullName evidence="1">Uncharacterized protein</fullName>
    </submittedName>
</protein>
<reference evidence="2" key="1">
    <citation type="submission" date="2018-06" db="EMBL/GenBank/DDBJ databases">
        <title>Whole genome analysis of phage vB_ApiM_fHyAci03 infecting Acinetobacter pittii.</title>
        <authorList>
            <person name="Kiljunen S."/>
            <person name="Wicklund A."/>
            <person name="Skurnik M."/>
        </authorList>
    </citation>
    <scope>NUCLEOTIDE SEQUENCE [LARGE SCALE GENOMIC DNA]</scope>
</reference>
<name>A0A345AUJ7_9CAUD</name>
<sequence>MKLTATIYNNLVKVFNDAANLSKTSNERKLIIEARKRFPTYNELLNLDLDYDEQSIKKHAKNPLKVCEIDQASDEGIFKHAYITDANLSTLENNLLRGIRVILHTYTDGATSAIYGAVE</sequence>
<gene>
    <name evidence="1" type="ORF">Ac3_011</name>
</gene>
<keyword evidence="2" id="KW-1185">Reference proteome</keyword>
<proteinExistence type="predicted"/>
<dbReference type="EMBL" id="MH460829">
    <property type="protein sequence ID" value="AXF40580.1"/>
    <property type="molecule type" value="Genomic_DNA"/>
</dbReference>
<dbReference type="Proteomes" id="UP000255697">
    <property type="component" value="Segment"/>
</dbReference>
<organism evidence="1 2">
    <name type="scientific">Acinetobacter phage vB_ApiM_fHyAci03</name>
    <dbReference type="NCBI Taxonomy" id="2269366"/>
    <lineage>
        <taxon>Viruses</taxon>
        <taxon>Duplodnaviria</taxon>
        <taxon>Heunggongvirae</taxon>
        <taxon>Uroviricota</taxon>
        <taxon>Caudoviricetes</taxon>
        <taxon>Pantevenvirales</taxon>
        <taxon>Straboviridae</taxon>
        <taxon>Twarogvirinae</taxon>
        <taxon>Lazarusvirus</taxon>
        <taxon>Lazarusvirus fhyacithree</taxon>
    </lineage>
</organism>
<evidence type="ECO:0000313" key="1">
    <source>
        <dbReference type="EMBL" id="AXF40580.1"/>
    </source>
</evidence>